<sequence length="155" mass="18093">MSDSELVTVQEPPFMGCIEHRYQDPDSETRRKDITKDSMVFVLKCGLLTPYRDTGRLASEELKFNKVHFATRNKIECTFGLLKGKWRRLKFLDMLDIPCMVKLIFSCTVVHNFAILREGTHLDEFAEEDHLQPPNLDVPTRLAFQKRDMLKMSIQ</sequence>
<name>A0A6J8BS97_MYTCO</name>
<proteinExistence type="predicted"/>
<gene>
    <name evidence="4" type="ORF">MCOR_22213</name>
</gene>
<evidence type="ECO:0000313" key="5">
    <source>
        <dbReference type="Proteomes" id="UP000507470"/>
    </source>
</evidence>
<evidence type="ECO:0000313" key="4">
    <source>
        <dbReference type="EMBL" id="CAC5386815.1"/>
    </source>
</evidence>
<dbReference type="AlphaFoldDB" id="A0A6J8BS97"/>
<protein>
    <recommendedName>
        <fullName evidence="3">DDE Tnp4 domain-containing protein</fullName>
    </recommendedName>
</protein>
<evidence type="ECO:0000256" key="2">
    <source>
        <dbReference type="ARBA" id="ARBA00022723"/>
    </source>
</evidence>
<keyword evidence="5" id="KW-1185">Reference proteome</keyword>
<reference evidence="4 5" key="1">
    <citation type="submission" date="2020-06" db="EMBL/GenBank/DDBJ databases">
        <authorList>
            <person name="Li R."/>
            <person name="Bekaert M."/>
        </authorList>
    </citation>
    <scope>NUCLEOTIDE SEQUENCE [LARGE SCALE GENOMIC DNA]</scope>
    <source>
        <strain evidence="5">wild</strain>
    </source>
</reference>
<organism evidence="4 5">
    <name type="scientific">Mytilus coruscus</name>
    <name type="common">Sea mussel</name>
    <dbReference type="NCBI Taxonomy" id="42192"/>
    <lineage>
        <taxon>Eukaryota</taxon>
        <taxon>Metazoa</taxon>
        <taxon>Spiralia</taxon>
        <taxon>Lophotrochozoa</taxon>
        <taxon>Mollusca</taxon>
        <taxon>Bivalvia</taxon>
        <taxon>Autobranchia</taxon>
        <taxon>Pteriomorphia</taxon>
        <taxon>Mytilida</taxon>
        <taxon>Mytiloidea</taxon>
        <taxon>Mytilidae</taxon>
        <taxon>Mytilinae</taxon>
        <taxon>Mytilus</taxon>
    </lineage>
</organism>
<feature type="domain" description="DDE Tnp4" evidence="3">
    <location>
        <begin position="46"/>
        <end position="112"/>
    </location>
</feature>
<dbReference type="Proteomes" id="UP000507470">
    <property type="component" value="Unassembled WGS sequence"/>
</dbReference>
<comment type="cofactor">
    <cofactor evidence="1">
        <name>a divalent metal cation</name>
        <dbReference type="ChEBI" id="CHEBI:60240"/>
    </cofactor>
</comment>
<keyword evidence="2" id="KW-0479">Metal-binding</keyword>
<dbReference type="OrthoDB" id="6147640at2759"/>
<dbReference type="GO" id="GO:0046872">
    <property type="term" value="F:metal ion binding"/>
    <property type="evidence" value="ECO:0007669"/>
    <property type="project" value="UniProtKB-KW"/>
</dbReference>
<evidence type="ECO:0000259" key="3">
    <source>
        <dbReference type="Pfam" id="PF13359"/>
    </source>
</evidence>
<evidence type="ECO:0000256" key="1">
    <source>
        <dbReference type="ARBA" id="ARBA00001968"/>
    </source>
</evidence>
<dbReference type="InterPro" id="IPR027806">
    <property type="entry name" value="HARBI1_dom"/>
</dbReference>
<dbReference type="EMBL" id="CACVKT020003913">
    <property type="protein sequence ID" value="CAC5386815.1"/>
    <property type="molecule type" value="Genomic_DNA"/>
</dbReference>
<accession>A0A6J8BS97</accession>
<dbReference type="Pfam" id="PF13359">
    <property type="entry name" value="DDE_Tnp_4"/>
    <property type="match status" value="1"/>
</dbReference>